<evidence type="ECO:0000313" key="2">
    <source>
        <dbReference type="Proteomes" id="UP000246464"/>
    </source>
</evidence>
<dbReference type="Proteomes" id="UP000246464">
    <property type="component" value="Chromosome 17"/>
</dbReference>
<gene>
    <name evidence="1" type="ORF">SMAX5B_003446</name>
</gene>
<protein>
    <submittedName>
        <fullName evidence="1">Uncharacterized protein</fullName>
    </submittedName>
</protein>
<evidence type="ECO:0000313" key="1">
    <source>
        <dbReference type="EMBL" id="AWP16773.1"/>
    </source>
</evidence>
<organism evidence="1 2">
    <name type="scientific">Scophthalmus maximus</name>
    <name type="common">Turbot</name>
    <name type="synonym">Psetta maxima</name>
    <dbReference type="NCBI Taxonomy" id="52904"/>
    <lineage>
        <taxon>Eukaryota</taxon>
        <taxon>Metazoa</taxon>
        <taxon>Chordata</taxon>
        <taxon>Craniata</taxon>
        <taxon>Vertebrata</taxon>
        <taxon>Euteleostomi</taxon>
        <taxon>Actinopterygii</taxon>
        <taxon>Neopterygii</taxon>
        <taxon>Teleostei</taxon>
        <taxon>Neoteleostei</taxon>
        <taxon>Acanthomorphata</taxon>
        <taxon>Carangaria</taxon>
        <taxon>Pleuronectiformes</taxon>
        <taxon>Pleuronectoidei</taxon>
        <taxon>Scophthalmidae</taxon>
        <taxon>Scophthalmus</taxon>
    </lineage>
</organism>
<name>A0A2U9CKN2_SCOMX</name>
<keyword evidence="2" id="KW-1185">Reference proteome</keyword>
<sequence>MWFRTLSDVHRERVDGTTAFHGGTNVMSCVLRPPQIVTEIILLGVNTPDSDNLPLRSSYGSGKLGFCV</sequence>
<proteinExistence type="predicted"/>
<dbReference type="EMBL" id="CP026259">
    <property type="protein sequence ID" value="AWP16773.1"/>
    <property type="molecule type" value="Genomic_DNA"/>
</dbReference>
<reference evidence="1 2" key="1">
    <citation type="submission" date="2017-12" db="EMBL/GenBank/DDBJ databases">
        <title>Integrating genomic resources of turbot (Scophthalmus maximus) in depth evaluation of genetic and physical mapping variation across individuals.</title>
        <authorList>
            <person name="Martinez P."/>
        </authorList>
    </citation>
    <scope>NUCLEOTIDE SEQUENCE [LARGE SCALE GENOMIC DNA]</scope>
</reference>
<accession>A0A2U9CKN2</accession>
<dbReference type="AlphaFoldDB" id="A0A2U9CKN2"/>